<evidence type="ECO:0000259" key="6">
    <source>
        <dbReference type="Pfam" id="PF01694"/>
    </source>
</evidence>
<evidence type="ECO:0000256" key="2">
    <source>
        <dbReference type="ARBA" id="ARBA00022692"/>
    </source>
</evidence>
<dbReference type="Proteomes" id="UP000199065">
    <property type="component" value="Unassembled WGS sequence"/>
</dbReference>
<proteinExistence type="predicted"/>
<evidence type="ECO:0000313" key="7">
    <source>
        <dbReference type="EMBL" id="SFG86379.1"/>
    </source>
</evidence>
<keyword evidence="7" id="KW-0378">Hydrolase</keyword>
<evidence type="ECO:0000256" key="4">
    <source>
        <dbReference type="ARBA" id="ARBA00023136"/>
    </source>
</evidence>
<feature type="transmembrane region" description="Helical" evidence="5">
    <location>
        <begin position="154"/>
        <end position="170"/>
    </location>
</feature>
<reference evidence="7 8" key="1">
    <citation type="submission" date="2016-10" db="EMBL/GenBank/DDBJ databases">
        <authorList>
            <person name="de Groot N.N."/>
        </authorList>
    </citation>
    <scope>NUCLEOTIDE SEQUENCE [LARGE SCALE GENOMIC DNA]</scope>
    <source>
        <strain>J11</strain>
        <strain evidence="8">PG 39</strain>
    </source>
</reference>
<dbReference type="GO" id="GO:0016020">
    <property type="term" value="C:membrane"/>
    <property type="evidence" value="ECO:0007669"/>
    <property type="project" value="UniProtKB-SubCell"/>
</dbReference>
<name>A0A1I2VD40_9CORY</name>
<feature type="transmembrane region" description="Helical" evidence="5">
    <location>
        <begin position="201"/>
        <end position="222"/>
    </location>
</feature>
<dbReference type="InterPro" id="IPR035952">
    <property type="entry name" value="Rhomboid-like_sf"/>
</dbReference>
<evidence type="ECO:0000256" key="3">
    <source>
        <dbReference type="ARBA" id="ARBA00022989"/>
    </source>
</evidence>
<dbReference type="InterPro" id="IPR022764">
    <property type="entry name" value="Peptidase_S54_rhomboid_dom"/>
</dbReference>
<feature type="transmembrane region" description="Helical" evidence="5">
    <location>
        <begin position="104"/>
        <end position="124"/>
    </location>
</feature>
<keyword evidence="8" id="KW-1185">Reference proteome</keyword>
<dbReference type="RefSeq" id="WP_092287306.1">
    <property type="nucleotide sequence ID" value="NZ_FOPJ01000020.1"/>
</dbReference>
<dbReference type="AlphaFoldDB" id="A0A1I2VD40"/>
<dbReference type="Pfam" id="PF01694">
    <property type="entry name" value="Rhomboid"/>
    <property type="match status" value="1"/>
</dbReference>
<gene>
    <name evidence="7" type="ORF">SAMN05660282_02194</name>
</gene>
<feature type="transmembrane region" description="Helical" evidence="5">
    <location>
        <begin position="176"/>
        <end position="194"/>
    </location>
</feature>
<dbReference type="GO" id="GO:0004252">
    <property type="term" value="F:serine-type endopeptidase activity"/>
    <property type="evidence" value="ECO:0007669"/>
    <property type="project" value="InterPro"/>
</dbReference>
<accession>A0A1I2VD40</accession>
<dbReference type="EMBL" id="FOPJ01000020">
    <property type="protein sequence ID" value="SFG86379.1"/>
    <property type="molecule type" value="Genomic_DNA"/>
</dbReference>
<keyword evidence="7" id="KW-0645">Protease</keyword>
<organism evidence="7 8">
    <name type="scientific">Corynebacterium spheniscorum</name>
    <dbReference type="NCBI Taxonomy" id="185761"/>
    <lineage>
        <taxon>Bacteria</taxon>
        <taxon>Bacillati</taxon>
        <taxon>Actinomycetota</taxon>
        <taxon>Actinomycetes</taxon>
        <taxon>Mycobacteriales</taxon>
        <taxon>Corynebacteriaceae</taxon>
        <taxon>Corynebacterium</taxon>
    </lineage>
</organism>
<feature type="domain" description="Peptidase S54 rhomboid" evidence="6">
    <location>
        <begin position="68"/>
        <end position="195"/>
    </location>
</feature>
<keyword evidence="4 5" id="KW-0472">Membrane</keyword>
<keyword evidence="3 5" id="KW-1133">Transmembrane helix</keyword>
<evidence type="ECO:0000313" key="8">
    <source>
        <dbReference type="Proteomes" id="UP000199065"/>
    </source>
</evidence>
<comment type="subcellular location">
    <subcellularLocation>
        <location evidence="1">Membrane</location>
        <topology evidence="1">Multi-pass membrane protein</topology>
    </subcellularLocation>
</comment>
<keyword evidence="2 5" id="KW-0812">Transmembrane</keyword>
<dbReference type="OrthoDB" id="9807874at2"/>
<dbReference type="PANTHER" id="PTHR43066">
    <property type="entry name" value="RHOMBOID-RELATED PROTEIN"/>
    <property type="match status" value="1"/>
</dbReference>
<evidence type="ECO:0000256" key="5">
    <source>
        <dbReference type="SAM" id="Phobius"/>
    </source>
</evidence>
<evidence type="ECO:0000256" key="1">
    <source>
        <dbReference type="ARBA" id="ARBA00004141"/>
    </source>
</evidence>
<feature type="transmembrane region" description="Helical" evidence="5">
    <location>
        <begin position="69"/>
        <end position="92"/>
    </location>
</feature>
<dbReference type="SUPFAM" id="SSF144091">
    <property type="entry name" value="Rhomboid-like"/>
    <property type="match status" value="1"/>
</dbReference>
<sequence>MDALTAWFRRWSHDAPATLSFAAIACLLWLATAIESRSFQHSLHDSRIGDHAILYGVAIPSDPFGPLRALSAIFLHLSISHLFVNLFLLMLIGRELERFYGHRLFAALFLIGGLGSSAAILWMAPTTPTAGASGAVYALMVVLVGLAAITKADLRAPLTLLLVNIAYTFIDSSVSLWGHLGGALTGCLLVAALTRRNPRTYLAALSILILAAILFQCFNLGWSPSASPEIVR</sequence>
<dbReference type="GO" id="GO:0006508">
    <property type="term" value="P:proteolysis"/>
    <property type="evidence" value="ECO:0007669"/>
    <property type="project" value="UniProtKB-KW"/>
</dbReference>
<dbReference type="Gene3D" id="1.20.1540.10">
    <property type="entry name" value="Rhomboid-like"/>
    <property type="match status" value="1"/>
</dbReference>
<protein>
    <submittedName>
        <fullName evidence="7">Membrane associated serine protease, rhomboid family</fullName>
    </submittedName>
</protein>
<dbReference type="STRING" id="185761.SAMN05660282_02194"/>
<feature type="transmembrane region" description="Helical" evidence="5">
    <location>
        <begin position="130"/>
        <end position="149"/>
    </location>
</feature>
<dbReference type="PANTHER" id="PTHR43066:SF11">
    <property type="entry name" value="PEPTIDASE S54 RHOMBOID DOMAIN-CONTAINING PROTEIN"/>
    <property type="match status" value="1"/>
</dbReference>